<evidence type="ECO:0000313" key="2">
    <source>
        <dbReference type="EMBL" id="EFF67774.1"/>
    </source>
</evidence>
<accession>D4S1M6</accession>
<comment type="caution">
    <text evidence="2">The sequence shown here is derived from an EMBL/GenBank/DDBJ whole genome shotgun (WGS) entry which is preliminary data.</text>
</comment>
<reference evidence="2 3" key="1">
    <citation type="submission" date="2010-02" db="EMBL/GenBank/DDBJ databases">
        <authorList>
            <person name="Weinstock G."/>
            <person name="Sodergren E."/>
            <person name="Clifton S."/>
            <person name="Fulton L."/>
            <person name="Fulton B."/>
            <person name="Courtney L."/>
            <person name="Fronick C."/>
            <person name="Harrison M."/>
            <person name="Strong C."/>
            <person name="Farmer C."/>
            <person name="Delahaunty K."/>
            <person name="Markovic C."/>
            <person name="Hall O."/>
            <person name="Minx P."/>
            <person name="Tomlinson C."/>
            <person name="Mitreva M."/>
            <person name="Nelson J."/>
            <person name="Hou S."/>
            <person name="Wollam A."/>
            <person name="Pepin K.H."/>
            <person name="Johnson M."/>
            <person name="Bhonagiri V."/>
            <person name="Zhang X."/>
            <person name="Suruliraj S."/>
            <person name="Warren W."/>
            <person name="Chinwalla A."/>
            <person name="Mardis E.R."/>
            <person name="Wilson R.K."/>
        </authorList>
    </citation>
    <scope>NUCLEOTIDE SEQUENCE [LARGE SCALE GENOMIC DNA]</scope>
    <source>
        <strain evidence="2 3">DSM 2876</strain>
    </source>
</reference>
<protein>
    <submittedName>
        <fullName evidence="2">LICD family protein</fullName>
    </submittedName>
</protein>
<dbReference type="Proteomes" id="UP000006238">
    <property type="component" value="Unassembled WGS sequence"/>
</dbReference>
<keyword evidence="3" id="KW-1185">Reference proteome</keyword>
<dbReference type="InterPro" id="IPR007074">
    <property type="entry name" value="LicD/FKTN/FKRP_NTP_transf"/>
</dbReference>
<dbReference type="AlphaFoldDB" id="D4S1M6"/>
<evidence type="ECO:0000313" key="3">
    <source>
        <dbReference type="Proteomes" id="UP000006238"/>
    </source>
</evidence>
<name>D4S1M6_9FIRM</name>
<feature type="domain" description="LicD/FKTN/FKRP nucleotidyltransferase" evidence="1">
    <location>
        <begin position="28"/>
        <end position="259"/>
    </location>
</feature>
<dbReference type="GO" id="GO:0009100">
    <property type="term" value="P:glycoprotein metabolic process"/>
    <property type="evidence" value="ECO:0007669"/>
    <property type="project" value="UniProtKB-ARBA"/>
</dbReference>
<dbReference type="RefSeq" id="WP_005603909.1">
    <property type="nucleotide sequence ID" value="NZ_GG663524.1"/>
</dbReference>
<dbReference type="HOGENOM" id="CLU_075543_0_0_9"/>
<dbReference type="PANTHER" id="PTHR43404">
    <property type="entry name" value="LIPOPOLYSACCHARIDE CHOLINEPHOSPHOTRANSFERASE LICD"/>
    <property type="match status" value="1"/>
</dbReference>
<dbReference type="PANTHER" id="PTHR43404:SF2">
    <property type="entry name" value="LIPOPOLYSACCHARIDE CHOLINEPHOSPHOTRANSFERASE LICD"/>
    <property type="match status" value="1"/>
</dbReference>
<dbReference type="InterPro" id="IPR052942">
    <property type="entry name" value="LPS_cholinephosphotransferase"/>
</dbReference>
<dbReference type="STRING" id="45851.BHV86_08395"/>
<dbReference type="EMBL" id="ABWN01000035">
    <property type="protein sequence ID" value="EFF67774.1"/>
    <property type="molecule type" value="Genomic_DNA"/>
</dbReference>
<dbReference type="GeneID" id="98917873"/>
<sequence length="290" mass="34553">MTRFYNDEELSKIKELEKGILKDFIELCEENNLRYFGMGGTCLGAVRHGGYIPWDDDIDVGMPRKDYNRFLKIAAEKYSDKYYLLNADEFSTYPLMSTRWCIKNTKFVEYAFMNLKNCPLGIFLDIFPYDNLADNRIARFFQQWRAWYLSKLMILRAIPEPYLAQQGLLKKVILFVCRNVHRVMKFFGVDRKKLYKKCIKTCIKYNDRPTKKIGYICDTTPHMEENYVKDIFPCRKMKFEEFEMNFPNHTHELLVSGYGEDYMTLPPVNKRKTHFPYILDFGDGKGERRS</sequence>
<evidence type="ECO:0000259" key="1">
    <source>
        <dbReference type="Pfam" id="PF04991"/>
    </source>
</evidence>
<organism evidence="2 3">
    <name type="scientific">Eshraghiella crossota DSM 2876</name>
    <dbReference type="NCBI Taxonomy" id="511680"/>
    <lineage>
        <taxon>Bacteria</taxon>
        <taxon>Bacillati</taxon>
        <taxon>Bacillota</taxon>
        <taxon>Clostridia</taxon>
        <taxon>Lachnospirales</taxon>
        <taxon>Lachnospiraceae</taxon>
        <taxon>Eshraghiella</taxon>
    </lineage>
</organism>
<proteinExistence type="predicted"/>
<gene>
    <name evidence="2" type="ORF">BUTYVIB_01998</name>
</gene>
<dbReference type="eggNOG" id="COG3475">
    <property type="taxonomic scope" value="Bacteria"/>
</dbReference>
<dbReference type="Pfam" id="PF04991">
    <property type="entry name" value="LicD"/>
    <property type="match status" value="1"/>
</dbReference>